<sequence length="202" mass="21972">MVPEVFVNALLVFTGRSTNSMSSRRRPGPITTCGSSEARKGPQAVCVSPAAAEYGSRLKAGTTLNMRIPLRLALGIEHRRRHRLGGRLAGPHHELERRIVALAGVDRIDHHRLALRGGGGEAAGQHQRLAMHHHAGVGPQIEMADPQLFVDRGDQPLHLGAARLRHLHVEGAGEMQRLDLAHPGERELIVDPVSLGDDRHLV</sequence>
<keyword evidence="3" id="KW-1185">Reference proteome</keyword>
<evidence type="ECO:0000256" key="1">
    <source>
        <dbReference type="SAM" id="MobiDB-lite"/>
    </source>
</evidence>
<dbReference type="EMBL" id="BEZZ01224593">
    <property type="protein sequence ID" value="GCC47900.1"/>
    <property type="molecule type" value="Genomic_DNA"/>
</dbReference>
<gene>
    <name evidence="2" type="ORF">chiPu_0031990</name>
</gene>
<proteinExistence type="predicted"/>
<dbReference type="AlphaFoldDB" id="A0A401TZ59"/>
<comment type="caution">
    <text evidence="2">The sequence shown here is derived from an EMBL/GenBank/DDBJ whole genome shotgun (WGS) entry which is preliminary data.</text>
</comment>
<accession>A0A401TZ59</accession>
<feature type="region of interest" description="Disordered" evidence="1">
    <location>
        <begin position="18"/>
        <end position="39"/>
    </location>
</feature>
<evidence type="ECO:0000313" key="2">
    <source>
        <dbReference type="EMBL" id="GCC47900.1"/>
    </source>
</evidence>
<feature type="non-terminal residue" evidence="2">
    <location>
        <position position="202"/>
    </location>
</feature>
<evidence type="ECO:0000313" key="3">
    <source>
        <dbReference type="Proteomes" id="UP000287033"/>
    </source>
</evidence>
<protein>
    <submittedName>
        <fullName evidence="2">Uncharacterized protein</fullName>
    </submittedName>
</protein>
<dbReference type="Proteomes" id="UP000287033">
    <property type="component" value="Unassembled WGS sequence"/>
</dbReference>
<reference evidence="2 3" key="1">
    <citation type="journal article" date="2018" name="Nat. Ecol. Evol.">
        <title>Shark genomes provide insights into elasmobranch evolution and the origin of vertebrates.</title>
        <authorList>
            <person name="Hara Y"/>
            <person name="Yamaguchi K"/>
            <person name="Onimaru K"/>
            <person name="Kadota M"/>
            <person name="Koyanagi M"/>
            <person name="Keeley SD"/>
            <person name="Tatsumi K"/>
            <person name="Tanaka K"/>
            <person name="Motone F"/>
            <person name="Kageyama Y"/>
            <person name="Nozu R"/>
            <person name="Adachi N"/>
            <person name="Nishimura O"/>
            <person name="Nakagawa R"/>
            <person name="Tanegashima C"/>
            <person name="Kiyatake I"/>
            <person name="Matsumoto R"/>
            <person name="Murakumo K"/>
            <person name="Nishida K"/>
            <person name="Terakita A"/>
            <person name="Kuratani S"/>
            <person name="Sato K"/>
            <person name="Hyodo S Kuraku.S."/>
        </authorList>
    </citation>
    <scope>NUCLEOTIDE SEQUENCE [LARGE SCALE GENOMIC DNA]</scope>
</reference>
<organism evidence="2 3">
    <name type="scientific">Chiloscyllium punctatum</name>
    <name type="common">Brownbanded bambooshark</name>
    <name type="synonym">Hemiscyllium punctatum</name>
    <dbReference type="NCBI Taxonomy" id="137246"/>
    <lineage>
        <taxon>Eukaryota</taxon>
        <taxon>Metazoa</taxon>
        <taxon>Chordata</taxon>
        <taxon>Craniata</taxon>
        <taxon>Vertebrata</taxon>
        <taxon>Chondrichthyes</taxon>
        <taxon>Elasmobranchii</taxon>
        <taxon>Galeomorphii</taxon>
        <taxon>Galeoidea</taxon>
        <taxon>Orectolobiformes</taxon>
        <taxon>Hemiscylliidae</taxon>
        <taxon>Chiloscyllium</taxon>
    </lineage>
</organism>
<name>A0A401TZ59_CHIPU</name>